<dbReference type="GO" id="GO:0031201">
    <property type="term" value="C:SNARE complex"/>
    <property type="evidence" value="ECO:0007669"/>
    <property type="project" value="TreeGrafter"/>
</dbReference>
<accession>A0A3N4LRP8</accession>
<dbReference type="GO" id="GO:0048278">
    <property type="term" value="P:vesicle docking"/>
    <property type="evidence" value="ECO:0007669"/>
    <property type="project" value="TreeGrafter"/>
</dbReference>
<dbReference type="PROSITE" id="PS50192">
    <property type="entry name" value="T_SNARE"/>
    <property type="match status" value="1"/>
</dbReference>
<dbReference type="InterPro" id="IPR010989">
    <property type="entry name" value="SNARE"/>
</dbReference>
<dbReference type="InterPro" id="IPR000727">
    <property type="entry name" value="T_SNARE_dom"/>
</dbReference>
<dbReference type="GO" id="GO:0012505">
    <property type="term" value="C:endomembrane system"/>
    <property type="evidence" value="ECO:0007669"/>
    <property type="project" value="TreeGrafter"/>
</dbReference>
<dbReference type="SMART" id="SM00503">
    <property type="entry name" value="SynN"/>
    <property type="match status" value="1"/>
</dbReference>
<protein>
    <submittedName>
        <fullName evidence="7">t-SNARE</fullName>
    </submittedName>
</protein>
<dbReference type="AlphaFoldDB" id="A0A3N4LRP8"/>
<evidence type="ECO:0000256" key="4">
    <source>
        <dbReference type="ARBA" id="ARBA00022989"/>
    </source>
</evidence>
<dbReference type="STRING" id="1051890.A0A3N4LRP8"/>
<name>A0A3N4LRP8_9PEZI</name>
<dbReference type="PANTHER" id="PTHR19957:SF307">
    <property type="entry name" value="PROTEIN SSO1-RELATED"/>
    <property type="match status" value="1"/>
</dbReference>
<dbReference type="GO" id="GO:0005886">
    <property type="term" value="C:plasma membrane"/>
    <property type="evidence" value="ECO:0007669"/>
    <property type="project" value="TreeGrafter"/>
</dbReference>
<dbReference type="GO" id="GO:0000149">
    <property type="term" value="F:SNARE binding"/>
    <property type="evidence" value="ECO:0007669"/>
    <property type="project" value="TreeGrafter"/>
</dbReference>
<dbReference type="GO" id="GO:0006886">
    <property type="term" value="P:intracellular protein transport"/>
    <property type="evidence" value="ECO:0007669"/>
    <property type="project" value="TreeGrafter"/>
</dbReference>
<feature type="domain" description="T-SNARE coiled-coil homology" evidence="6">
    <location>
        <begin position="204"/>
        <end position="266"/>
    </location>
</feature>
<dbReference type="EMBL" id="ML121542">
    <property type="protein sequence ID" value="RPB24219.1"/>
    <property type="molecule type" value="Genomic_DNA"/>
</dbReference>
<dbReference type="SUPFAM" id="SSF47661">
    <property type="entry name" value="t-snare proteins"/>
    <property type="match status" value="1"/>
</dbReference>
<dbReference type="OrthoDB" id="10255013at2759"/>
<evidence type="ECO:0000256" key="1">
    <source>
        <dbReference type="ARBA" id="ARBA00004211"/>
    </source>
</evidence>
<dbReference type="GO" id="GO:0005484">
    <property type="term" value="F:SNAP receptor activity"/>
    <property type="evidence" value="ECO:0007669"/>
    <property type="project" value="TreeGrafter"/>
</dbReference>
<dbReference type="PANTHER" id="PTHR19957">
    <property type="entry name" value="SYNTAXIN"/>
    <property type="match status" value="1"/>
</dbReference>
<evidence type="ECO:0000256" key="2">
    <source>
        <dbReference type="ARBA" id="ARBA00009063"/>
    </source>
</evidence>
<organism evidence="7 8">
    <name type="scientific">Terfezia boudieri ATCC MYA-4762</name>
    <dbReference type="NCBI Taxonomy" id="1051890"/>
    <lineage>
        <taxon>Eukaryota</taxon>
        <taxon>Fungi</taxon>
        <taxon>Dikarya</taxon>
        <taxon>Ascomycota</taxon>
        <taxon>Pezizomycotina</taxon>
        <taxon>Pezizomycetes</taxon>
        <taxon>Pezizales</taxon>
        <taxon>Pezizaceae</taxon>
        <taxon>Terfezia</taxon>
    </lineage>
</organism>
<reference evidence="7 8" key="1">
    <citation type="journal article" date="2018" name="Nat. Ecol. Evol.">
        <title>Pezizomycetes genomes reveal the molecular basis of ectomycorrhizal truffle lifestyle.</title>
        <authorList>
            <person name="Murat C."/>
            <person name="Payen T."/>
            <person name="Noel B."/>
            <person name="Kuo A."/>
            <person name="Morin E."/>
            <person name="Chen J."/>
            <person name="Kohler A."/>
            <person name="Krizsan K."/>
            <person name="Balestrini R."/>
            <person name="Da Silva C."/>
            <person name="Montanini B."/>
            <person name="Hainaut M."/>
            <person name="Levati E."/>
            <person name="Barry K.W."/>
            <person name="Belfiori B."/>
            <person name="Cichocki N."/>
            <person name="Clum A."/>
            <person name="Dockter R.B."/>
            <person name="Fauchery L."/>
            <person name="Guy J."/>
            <person name="Iotti M."/>
            <person name="Le Tacon F."/>
            <person name="Lindquist E.A."/>
            <person name="Lipzen A."/>
            <person name="Malagnac F."/>
            <person name="Mello A."/>
            <person name="Molinier V."/>
            <person name="Miyauchi S."/>
            <person name="Poulain J."/>
            <person name="Riccioni C."/>
            <person name="Rubini A."/>
            <person name="Sitrit Y."/>
            <person name="Splivallo R."/>
            <person name="Traeger S."/>
            <person name="Wang M."/>
            <person name="Zifcakova L."/>
            <person name="Wipf D."/>
            <person name="Zambonelli A."/>
            <person name="Paolocci F."/>
            <person name="Nowrousian M."/>
            <person name="Ottonello S."/>
            <person name="Baldrian P."/>
            <person name="Spatafora J.W."/>
            <person name="Henrissat B."/>
            <person name="Nagy L.G."/>
            <person name="Aury J.M."/>
            <person name="Wincker P."/>
            <person name="Grigoriev I.V."/>
            <person name="Bonfante P."/>
            <person name="Martin F.M."/>
        </authorList>
    </citation>
    <scope>NUCLEOTIDE SEQUENCE [LARGE SCALE GENOMIC DNA]</scope>
    <source>
        <strain evidence="7 8">ATCC MYA-4762</strain>
    </source>
</reference>
<dbReference type="Pfam" id="PF00804">
    <property type="entry name" value="Syntaxin"/>
    <property type="match status" value="1"/>
</dbReference>
<dbReference type="SMART" id="SM00397">
    <property type="entry name" value="t_SNARE"/>
    <property type="match status" value="1"/>
</dbReference>
<gene>
    <name evidence="7" type="ORF">L211DRAFT_182803</name>
</gene>
<dbReference type="InterPro" id="IPR006011">
    <property type="entry name" value="Syntaxin_N"/>
</dbReference>
<comment type="subcellular location">
    <subcellularLocation>
        <location evidence="1">Membrane</location>
        <topology evidence="1">Single-pass type IV membrane protein</topology>
    </subcellularLocation>
</comment>
<keyword evidence="8" id="KW-1185">Reference proteome</keyword>
<dbReference type="InParanoid" id="A0A3N4LRP8"/>
<evidence type="ECO:0000313" key="8">
    <source>
        <dbReference type="Proteomes" id="UP000267821"/>
    </source>
</evidence>
<dbReference type="InterPro" id="IPR045242">
    <property type="entry name" value="Syntaxin"/>
</dbReference>
<keyword evidence="5" id="KW-0472">Membrane</keyword>
<evidence type="ECO:0000313" key="7">
    <source>
        <dbReference type="EMBL" id="RPB24219.1"/>
    </source>
</evidence>
<evidence type="ECO:0000256" key="5">
    <source>
        <dbReference type="ARBA" id="ARBA00023136"/>
    </source>
</evidence>
<sequence>MRDTSYGESTSYEGAGAYAGNPDMEAQRLVHRQQQFGNLDFHDFLSQVSTIQNNIANLSQNVTRIAGLHNQTLQSYDTGSASSAQLTAQLESLVAETSLLNSHIRDDIKFLERDSKFPGDPQGVPKRQQVDKLKKSFDQELKNYQLMESQYRGQYRAQMERQYRIVKPDATKEEVDQAVQSGETQVFSQAILSSARSSNAQSTLGAVKARHAEIQRIERTLIELVELFEEMAKEVEAAEPVVAKVEEHVENVHQDLMKGNTELVVAKKHAWNTRRNKWICLGIVQR</sequence>
<evidence type="ECO:0000259" key="6">
    <source>
        <dbReference type="PROSITE" id="PS50192"/>
    </source>
</evidence>
<keyword evidence="3" id="KW-0812">Transmembrane</keyword>
<dbReference type="Gene3D" id="1.20.58.70">
    <property type="match status" value="1"/>
</dbReference>
<dbReference type="GO" id="GO:0006887">
    <property type="term" value="P:exocytosis"/>
    <property type="evidence" value="ECO:0007669"/>
    <property type="project" value="TreeGrafter"/>
</dbReference>
<dbReference type="Pfam" id="PF05739">
    <property type="entry name" value="SNARE"/>
    <property type="match status" value="1"/>
</dbReference>
<evidence type="ECO:0000256" key="3">
    <source>
        <dbReference type="ARBA" id="ARBA00022692"/>
    </source>
</evidence>
<dbReference type="CDD" id="cd15849">
    <property type="entry name" value="SNARE_Sso1"/>
    <property type="match status" value="1"/>
</dbReference>
<dbReference type="Proteomes" id="UP000267821">
    <property type="component" value="Unassembled WGS sequence"/>
</dbReference>
<keyword evidence="4" id="KW-1133">Transmembrane helix</keyword>
<proteinExistence type="inferred from homology"/>
<dbReference type="GO" id="GO:0006906">
    <property type="term" value="P:vesicle fusion"/>
    <property type="evidence" value="ECO:0007669"/>
    <property type="project" value="TreeGrafter"/>
</dbReference>
<comment type="similarity">
    <text evidence="2">Belongs to the syntaxin family.</text>
</comment>